<evidence type="ECO:0008006" key="7">
    <source>
        <dbReference type="Google" id="ProtNLM"/>
    </source>
</evidence>
<feature type="transmembrane region" description="Helical" evidence="5">
    <location>
        <begin position="185"/>
        <end position="205"/>
    </location>
</feature>
<feature type="transmembrane region" description="Helical" evidence="5">
    <location>
        <begin position="160"/>
        <end position="179"/>
    </location>
</feature>
<proteinExistence type="predicted"/>
<name>A0A6U0E4S5_9CHLO</name>
<protein>
    <recommendedName>
        <fullName evidence="7">Sugar phosphate transporter domain-containing protein</fullName>
    </recommendedName>
</protein>
<gene>
    <name evidence="6" type="ORF">OMED0929_LOCUS2927</name>
</gene>
<dbReference type="EMBL" id="HBEW01003530">
    <property type="protein sequence ID" value="CAD8580679.1"/>
    <property type="molecule type" value="Transcribed_RNA"/>
</dbReference>
<reference evidence="6" key="1">
    <citation type="submission" date="2021-01" db="EMBL/GenBank/DDBJ databases">
        <authorList>
            <person name="Corre E."/>
            <person name="Pelletier E."/>
            <person name="Niang G."/>
            <person name="Scheremetjew M."/>
            <person name="Finn R."/>
            <person name="Kale V."/>
            <person name="Holt S."/>
            <person name="Cochrane G."/>
            <person name="Meng A."/>
            <person name="Brown T."/>
            <person name="Cohen L."/>
        </authorList>
    </citation>
    <scope>NUCLEOTIDE SEQUENCE</scope>
    <source>
        <strain evidence="6">Clade-D-RCC2572</strain>
    </source>
</reference>
<accession>A0A6U0E4S5</accession>
<feature type="transmembrane region" description="Helical" evidence="5">
    <location>
        <begin position="217"/>
        <end position="235"/>
    </location>
</feature>
<evidence type="ECO:0000256" key="2">
    <source>
        <dbReference type="ARBA" id="ARBA00022692"/>
    </source>
</evidence>
<feature type="transmembrane region" description="Helical" evidence="5">
    <location>
        <begin position="104"/>
        <end position="123"/>
    </location>
</feature>
<keyword evidence="4 5" id="KW-0472">Membrane</keyword>
<evidence type="ECO:0000256" key="1">
    <source>
        <dbReference type="ARBA" id="ARBA00004141"/>
    </source>
</evidence>
<comment type="subcellular location">
    <subcellularLocation>
        <location evidence="1">Membrane</location>
        <topology evidence="1">Multi-pass membrane protein</topology>
    </subcellularLocation>
</comment>
<keyword evidence="2 5" id="KW-0812">Transmembrane</keyword>
<dbReference type="GO" id="GO:0016020">
    <property type="term" value="C:membrane"/>
    <property type="evidence" value="ECO:0007669"/>
    <property type="project" value="UniProtKB-SubCell"/>
</dbReference>
<dbReference type="AlphaFoldDB" id="A0A6U0E4S5"/>
<evidence type="ECO:0000256" key="5">
    <source>
        <dbReference type="SAM" id="Phobius"/>
    </source>
</evidence>
<evidence type="ECO:0000256" key="4">
    <source>
        <dbReference type="ARBA" id="ARBA00023136"/>
    </source>
</evidence>
<evidence type="ECO:0000313" key="6">
    <source>
        <dbReference type="EMBL" id="CAD8580679.1"/>
    </source>
</evidence>
<feature type="transmembrane region" description="Helical" evidence="5">
    <location>
        <begin position="43"/>
        <end position="61"/>
    </location>
</feature>
<feature type="transmembrane region" description="Helical" evidence="5">
    <location>
        <begin position="135"/>
        <end position="153"/>
    </location>
</feature>
<keyword evidence="3 5" id="KW-1133">Transmembrane helix</keyword>
<feature type="transmembrane region" description="Helical" evidence="5">
    <location>
        <begin position="73"/>
        <end position="92"/>
    </location>
</feature>
<sequence length="372" mass="40593">MAPYEPIGDDEKMSDVDVDEAQVTTPNTAMPNEPVPLWKSARVLTIIVLYCIIGSSLSVINKVVVTYIPCPNFILFCQFASTSIMLLMADAAKVIEVEALTRPVVVAFVPLTLSFFLLLLAGMEVMKRAPLETFIAVKSVTPVVFALNEYVFLGRAFPTAKSLLALSGIVVGAVTYVNVDVFSSPAAYAFCAVFITAAVAEGLIAKHTIDKIPLNNWSRSFIINLLSIPLALGLFLSSKEYEDLMNVEFTTKSVILLVSSCVIGLGMSFSTMWIRETLSATSVSVVATCNKFLSEGVNWLIWDKHTTVQGTYAILIIMTCGIFYEQAPLRVEGQGYSREHICPCLPRWMVCAQTNAESASKDKTPLLSKKGP</sequence>
<organism evidence="6">
    <name type="scientific">Ostreococcus mediterraneus</name>
    <dbReference type="NCBI Taxonomy" id="1486918"/>
    <lineage>
        <taxon>Eukaryota</taxon>
        <taxon>Viridiplantae</taxon>
        <taxon>Chlorophyta</taxon>
        <taxon>Mamiellophyceae</taxon>
        <taxon>Mamiellales</taxon>
        <taxon>Bathycoccaceae</taxon>
        <taxon>Ostreococcus</taxon>
    </lineage>
</organism>
<evidence type="ECO:0000256" key="3">
    <source>
        <dbReference type="ARBA" id="ARBA00022989"/>
    </source>
</evidence>
<dbReference type="InterPro" id="IPR050186">
    <property type="entry name" value="TPT_transporter"/>
</dbReference>
<dbReference type="PANTHER" id="PTHR11132">
    <property type="entry name" value="SOLUTE CARRIER FAMILY 35"/>
    <property type="match status" value="1"/>
</dbReference>
<feature type="transmembrane region" description="Helical" evidence="5">
    <location>
        <begin position="255"/>
        <end position="274"/>
    </location>
</feature>